<evidence type="ECO:0000313" key="2">
    <source>
        <dbReference type="Proteomes" id="UP000275408"/>
    </source>
</evidence>
<name>A0A3M6TAP7_POCDA</name>
<proteinExistence type="predicted"/>
<dbReference type="AlphaFoldDB" id="A0A3M6TAP7"/>
<keyword evidence="2" id="KW-1185">Reference proteome</keyword>
<sequence length="177" mass="20787">METMNGVKMLILKLPAAEQEGQVTVEVLGRSDKTRKSSDLGQTKFYYFDERKKVLKQIVQDEKEYCYYFETWNTTCRGHLTDSREKETNSSSSGKHERPLDIFYRSQVKVEFLDFILLTECLEQAKPVNTDNKTELLLNMEDMTMQYFLGPRRVKVDNTLSGKPDEILRRITMKDVY</sequence>
<gene>
    <name evidence="1" type="ORF">pdam_00016789</name>
</gene>
<dbReference type="Proteomes" id="UP000275408">
    <property type="component" value="Unassembled WGS sequence"/>
</dbReference>
<evidence type="ECO:0000313" key="1">
    <source>
        <dbReference type="EMBL" id="RMX38470.1"/>
    </source>
</evidence>
<dbReference type="STRING" id="46731.A0A3M6TAP7"/>
<protein>
    <submittedName>
        <fullName evidence="1">Uncharacterized protein</fullName>
    </submittedName>
</protein>
<accession>A0A3M6TAP7</accession>
<reference evidence="1 2" key="1">
    <citation type="journal article" date="2018" name="Sci. Rep.">
        <title>Comparative analysis of the Pocillopora damicornis genome highlights role of immune system in coral evolution.</title>
        <authorList>
            <person name="Cunning R."/>
            <person name="Bay R.A."/>
            <person name="Gillette P."/>
            <person name="Baker A.C."/>
            <person name="Traylor-Knowles N."/>
        </authorList>
    </citation>
    <scope>NUCLEOTIDE SEQUENCE [LARGE SCALE GENOMIC DNA]</scope>
    <source>
        <strain evidence="1">RSMAS</strain>
        <tissue evidence="1">Whole animal</tissue>
    </source>
</reference>
<comment type="caution">
    <text evidence="1">The sequence shown here is derived from an EMBL/GenBank/DDBJ whole genome shotgun (WGS) entry which is preliminary data.</text>
</comment>
<dbReference type="EMBL" id="RCHS01003996">
    <property type="protein sequence ID" value="RMX38470.1"/>
    <property type="molecule type" value="Genomic_DNA"/>
</dbReference>
<organism evidence="1 2">
    <name type="scientific">Pocillopora damicornis</name>
    <name type="common">Cauliflower coral</name>
    <name type="synonym">Millepora damicornis</name>
    <dbReference type="NCBI Taxonomy" id="46731"/>
    <lineage>
        <taxon>Eukaryota</taxon>
        <taxon>Metazoa</taxon>
        <taxon>Cnidaria</taxon>
        <taxon>Anthozoa</taxon>
        <taxon>Hexacorallia</taxon>
        <taxon>Scleractinia</taxon>
        <taxon>Astrocoeniina</taxon>
        <taxon>Pocilloporidae</taxon>
        <taxon>Pocillopora</taxon>
    </lineage>
</organism>